<evidence type="ECO:0000313" key="6">
    <source>
        <dbReference type="Proteomes" id="UP000256321"/>
    </source>
</evidence>
<evidence type="ECO:0000313" key="4">
    <source>
        <dbReference type="EMBL" id="MBC8601431.1"/>
    </source>
</evidence>
<protein>
    <submittedName>
        <fullName evidence="5">Lamin tail domain-containing protein</fullName>
    </submittedName>
</protein>
<feature type="domain" description="LTD" evidence="3">
    <location>
        <begin position="326"/>
        <end position="451"/>
    </location>
</feature>
<dbReference type="Proteomes" id="UP000256321">
    <property type="component" value="Unassembled WGS sequence"/>
</dbReference>
<dbReference type="EMBL" id="QREV01000011">
    <property type="protein sequence ID" value="RDU49925.1"/>
    <property type="molecule type" value="Genomic_DNA"/>
</dbReference>
<dbReference type="AlphaFoldDB" id="A0A3D8HG25"/>
<feature type="chain" id="PRO_5017776353" evidence="2">
    <location>
        <begin position="19"/>
        <end position="786"/>
    </location>
</feature>
<comment type="caution">
    <text evidence="5">The sequence shown here is derived from an EMBL/GenBank/DDBJ whole genome shotgun (WGS) entry which is preliminary data.</text>
</comment>
<dbReference type="Proteomes" id="UP000629596">
    <property type="component" value="Unassembled WGS sequence"/>
</dbReference>
<evidence type="ECO:0000313" key="5">
    <source>
        <dbReference type="EMBL" id="RDU49925.1"/>
    </source>
</evidence>
<evidence type="ECO:0000256" key="1">
    <source>
        <dbReference type="SAM" id="MobiDB-lite"/>
    </source>
</evidence>
<feature type="compositionally biased region" description="Polar residues" evidence="1">
    <location>
        <begin position="677"/>
        <end position="691"/>
    </location>
</feature>
<feature type="region of interest" description="Disordered" evidence="1">
    <location>
        <begin position="218"/>
        <end position="243"/>
    </location>
</feature>
<name>A0A3D8HG25_9BACT</name>
<feature type="compositionally biased region" description="Acidic residues" evidence="1">
    <location>
        <begin position="223"/>
        <end position="235"/>
    </location>
</feature>
<reference evidence="4 7" key="2">
    <citation type="submission" date="2020-08" db="EMBL/GenBank/DDBJ databases">
        <title>Genome public.</title>
        <authorList>
            <person name="Liu C."/>
            <person name="Sun Q."/>
        </authorList>
    </citation>
    <scope>NUCLEOTIDE SEQUENCE [LARGE SCALE GENOMIC DNA]</scope>
    <source>
        <strain evidence="4 7">426_9</strain>
    </source>
</reference>
<dbReference type="Pfam" id="PF00932">
    <property type="entry name" value="LTD"/>
    <property type="match status" value="2"/>
</dbReference>
<keyword evidence="7" id="KW-1185">Reference proteome</keyword>
<dbReference type="InterPro" id="IPR001322">
    <property type="entry name" value="Lamin_tail_dom"/>
</dbReference>
<feature type="signal peptide" evidence="2">
    <location>
        <begin position="1"/>
        <end position="18"/>
    </location>
</feature>
<dbReference type="EMBL" id="JACRTI010000011">
    <property type="protein sequence ID" value="MBC8601431.1"/>
    <property type="molecule type" value="Genomic_DNA"/>
</dbReference>
<reference evidence="5 6" key="1">
    <citation type="submission" date="2018-07" db="EMBL/GenBank/DDBJ databases">
        <title>Parabacteroides acidifaciens nov. sp., isolated from human feces.</title>
        <authorList>
            <person name="Wang Y.J."/>
        </authorList>
    </citation>
    <scope>NUCLEOTIDE SEQUENCE [LARGE SCALE GENOMIC DNA]</scope>
    <source>
        <strain evidence="5 6">426-9</strain>
    </source>
</reference>
<feature type="region of interest" description="Disordered" evidence="1">
    <location>
        <begin position="460"/>
        <end position="510"/>
    </location>
</feature>
<dbReference type="SUPFAM" id="SSF74853">
    <property type="entry name" value="Lamin A/C globular tail domain"/>
    <property type="match status" value="1"/>
</dbReference>
<keyword evidence="2" id="KW-0732">Signal</keyword>
<dbReference type="InterPro" id="IPR036415">
    <property type="entry name" value="Lamin_tail_dom_sf"/>
</dbReference>
<sequence>MKQFILFLFVLLPFCVSSQVNEMFDGPEIDSANPWYVDSAGFFVKDGRLVFDASRRAKGVHTAMLDIPYADNMEWMFDVYFSYKPTSNNNVRVFAYATGAPTDIAYFVQVGHNDGNVSLYSWPLSAKTPQRKIKGRMYLLKKGTNSVRVKLTLENNSKLTLYTRLEDEDCFYKEGEYKIISSGIRKAGTLNLQCRYQAASADNMITSFDNIIVSDQITPTPLEPEEGPEEPDQPDEDIKTPSLPDLEQENATELLLIFHDPVDPVQYQITLSEVGDADEVYISEDSKILKAVWKEALLKGQTYTLYYSGIFDKSGNECKGDTTFISAYGEEKPEPGKPGTILINEIMADPNGLKDLAKTEYIELYNMSGKELSLKGWQLIYGKEKPKSIGNVSIPVAGYMVLYRSGRDMKVDNQGIAVPMDDFPSQLANAGKDLQLWDASGNVIDEVTYAKATAGKSWERSASGWHLSTDPRGGTPGSVNSSPSSDEEEPPVDPDKPEEPDKPDTPVVTDPILPGEIVFNELLPDPYAGGSEYLELYNRSGKPLSVSTLSLAVRKSDGTLSTRYPLAAIVRKLEAKSYILLTKDVESVSSFYEIAEPSALHQLSKLPILANTASTLVLFRTADGEVIDEVSYSSKWHASSVKNRKGVALERIDPDAATQNPSNWTSASETAGFGTPGYQNSQYGNPSSEGSTGIEPPVWIEESGSYRISYLLDRPGYNCRAFVFNTSGIRVAEIANHQLLGTSGELTWSGIANSGSALPPGIYIFYAEIYHPDGVVKRYKKAFLIR</sequence>
<proteinExistence type="predicted"/>
<gene>
    <name evidence="5" type="ORF">DWU89_06960</name>
    <name evidence="4" type="ORF">H8784_06800</name>
</gene>
<feature type="compositionally biased region" description="Basic and acidic residues" evidence="1">
    <location>
        <begin position="493"/>
        <end position="504"/>
    </location>
</feature>
<accession>A0A3D8HG25</accession>
<organism evidence="5 6">
    <name type="scientific">Parabacteroides acidifaciens</name>
    <dbReference type="NCBI Taxonomy" id="2290935"/>
    <lineage>
        <taxon>Bacteria</taxon>
        <taxon>Pseudomonadati</taxon>
        <taxon>Bacteroidota</taxon>
        <taxon>Bacteroidia</taxon>
        <taxon>Bacteroidales</taxon>
        <taxon>Tannerellaceae</taxon>
        <taxon>Parabacteroides</taxon>
    </lineage>
</organism>
<dbReference type="PROSITE" id="PS51841">
    <property type="entry name" value="LTD"/>
    <property type="match status" value="2"/>
</dbReference>
<feature type="compositionally biased region" description="Polar residues" evidence="1">
    <location>
        <begin position="657"/>
        <end position="669"/>
    </location>
</feature>
<evidence type="ECO:0000313" key="7">
    <source>
        <dbReference type="Proteomes" id="UP000629596"/>
    </source>
</evidence>
<feature type="domain" description="LTD" evidence="3">
    <location>
        <begin position="505"/>
        <end position="634"/>
    </location>
</feature>
<dbReference type="RefSeq" id="WP_115498918.1">
    <property type="nucleotide sequence ID" value="NZ_JACRTI010000011.1"/>
</dbReference>
<feature type="region of interest" description="Disordered" evidence="1">
    <location>
        <begin position="652"/>
        <end position="696"/>
    </location>
</feature>
<dbReference type="Gene3D" id="2.60.40.4070">
    <property type="match status" value="1"/>
</dbReference>
<evidence type="ECO:0000256" key="2">
    <source>
        <dbReference type="SAM" id="SignalP"/>
    </source>
</evidence>
<evidence type="ECO:0000259" key="3">
    <source>
        <dbReference type="PROSITE" id="PS51841"/>
    </source>
</evidence>